<dbReference type="AlphaFoldDB" id="A0A4S8L1D4"/>
<organism evidence="1 2">
    <name type="scientific">Dendrothele bispora (strain CBS 962.96)</name>
    <dbReference type="NCBI Taxonomy" id="1314807"/>
    <lineage>
        <taxon>Eukaryota</taxon>
        <taxon>Fungi</taxon>
        <taxon>Dikarya</taxon>
        <taxon>Basidiomycota</taxon>
        <taxon>Agaricomycotina</taxon>
        <taxon>Agaricomycetes</taxon>
        <taxon>Agaricomycetidae</taxon>
        <taxon>Agaricales</taxon>
        <taxon>Agaricales incertae sedis</taxon>
        <taxon>Dendrothele</taxon>
    </lineage>
</organism>
<sequence length="282" mass="31739">PIVERKGRVIGLLGGQPRAPNWKKLIDDATQRIEYVARNIRLSKKQKRGRRDVENHAGTGASFGGGQKEPCNLRLSKNQDRLITSILLSSFSFQCIAGFANSLFAAYAPLTYALYRESMNKLFDSDATLRRPFLKSVFAAVTFNLGPRTRTRPHTDQANLSFGWCAITALGNFDPDCGGHLILWDLGLMIRFPPGSTILIPSALLVHSNAPVSSHETRYSVVQYSAAGLFRWVHNGCQSDKTFKENATAEQLVNWEEERRERWVRCADKFSYWNDLCASHET</sequence>
<gene>
    <name evidence="1" type="ORF">K435DRAFT_691979</name>
</gene>
<feature type="non-terminal residue" evidence="1">
    <location>
        <position position="1"/>
    </location>
</feature>
<evidence type="ECO:0000313" key="2">
    <source>
        <dbReference type="Proteomes" id="UP000297245"/>
    </source>
</evidence>
<name>A0A4S8L1D4_DENBC</name>
<proteinExistence type="predicted"/>
<protein>
    <recommendedName>
        <fullName evidence="3">Fe2OG dioxygenase domain-containing protein</fullName>
    </recommendedName>
</protein>
<dbReference type="Proteomes" id="UP000297245">
    <property type="component" value="Unassembled WGS sequence"/>
</dbReference>
<dbReference type="Gene3D" id="3.60.130.30">
    <property type="match status" value="1"/>
</dbReference>
<reference evidence="1 2" key="1">
    <citation type="journal article" date="2019" name="Nat. Ecol. Evol.">
        <title>Megaphylogeny resolves global patterns of mushroom evolution.</title>
        <authorList>
            <person name="Varga T."/>
            <person name="Krizsan K."/>
            <person name="Foldi C."/>
            <person name="Dima B."/>
            <person name="Sanchez-Garcia M."/>
            <person name="Sanchez-Ramirez S."/>
            <person name="Szollosi G.J."/>
            <person name="Szarkandi J.G."/>
            <person name="Papp V."/>
            <person name="Albert L."/>
            <person name="Andreopoulos W."/>
            <person name="Angelini C."/>
            <person name="Antonin V."/>
            <person name="Barry K.W."/>
            <person name="Bougher N.L."/>
            <person name="Buchanan P."/>
            <person name="Buyck B."/>
            <person name="Bense V."/>
            <person name="Catcheside P."/>
            <person name="Chovatia M."/>
            <person name="Cooper J."/>
            <person name="Damon W."/>
            <person name="Desjardin D."/>
            <person name="Finy P."/>
            <person name="Geml J."/>
            <person name="Haridas S."/>
            <person name="Hughes K."/>
            <person name="Justo A."/>
            <person name="Karasinski D."/>
            <person name="Kautmanova I."/>
            <person name="Kiss B."/>
            <person name="Kocsube S."/>
            <person name="Kotiranta H."/>
            <person name="LaButti K.M."/>
            <person name="Lechner B.E."/>
            <person name="Liimatainen K."/>
            <person name="Lipzen A."/>
            <person name="Lukacs Z."/>
            <person name="Mihaltcheva S."/>
            <person name="Morgado L.N."/>
            <person name="Niskanen T."/>
            <person name="Noordeloos M.E."/>
            <person name="Ohm R.A."/>
            <person name="Ortiz-Santana B."/>
            <person name="Ovrebo C."/>
            <person name="Racz N."/>
            <person name="Riley R."/>
            <person name="Savchenko A."/>
            <person name="Shiryaev A."/>
            <person name="Soop K."/>
            <person name="Spirin V."/>
            <person name="Szebenyi C."/>
            <person name="Tomsovsky M."/>
            <person name="Tulloss R.E."/>
            <person name="Uehling J."/>
            <person name="Grigoriev I.V."/>
            <person name="Vagvolgyi C."/>
            <person name="Papp T."/>
            <person name="Martin F.M."/>
            <person name="Miettinen O."/>
            <person name="Hibbett D.S."/>
            <person name="Nagy L.G."/>
        </authorList>
    </citation>
    <scope>NUCLEOTIDE SEQUENCE [LARGE SCALE GENOMIC DNA]</scope>
    <source>
        <strain evidence="1 2">CBS 962.96</strain>
    </source>
</reference>
<dbReference type="EMBL" id="ML179749">
    <property type="protein sequence ID" value="THU82217.1"/>
    <property type="molecule type" value="Genomic_DNA"/>
</dbReference>
<accession>A0A4S8L1D4</accession>
<evidence type="ECO:0000313" key="1">
    <source>
        <dbReference type="EMBL" id="THU82217.1"/>
    </source>
</evidence>
<keyword evidence="2" id="KW-1185">Reference proteome</keyword>
<evidence type="ECO:0008006" key="3">
    <source>
        <dbReference type="Google" id="ProtNLM"/>
    </source>
</evidence>
<dbReference type="OrthoDB" id="3202607at2759"/>